<organism evidence="1 2">
    <name type="scientific">Holotrichia oblita</name>
    <name type="common">Chafer beetle</name>
    <dbReference type="NCBI Taxonomy" id="644536"/>
    <lineage>
        <taxon>Eukaryota</taxon>
        <taxon>Metazoa</taxon>
        <taxon>Ecdysozoa</taxon>
        <taxon>Arthropoda</taxon>
        <taxon>Hexapoda</taxon>
        <taxon>Insecta</taxon>
        <taxon>Pterygota</taxon>
        <taxon>Neoptera</taxon>
        <taxon>Endopterygota</taxon>
        <taxon>Coleoptera</taxon>
        <taxon>Polyphaga</taxon>
        <taxon>Scarabaeiformia</taxon>
        <taxon>Scarabaeidae</taxon>
        <taxon>Melolonthinae</taxon>
        <taxon>Holotrichia</taxon>
    </lineage>
</organism>
<protein>
    <submittedName>
        <fullName evidence="1">Structural contituent of cuticle</fullName>
    </submittedName>
</protein>
<sequence>MKSSRKRSQDESTLAYPRYEFNYGVSDGHTGDQKSQSEVRDGDVVKGSYSLHEADGTIRTVHYTADDHNGFNAVVSRSGHAVHPVVIAPKLVIVSVIVAFANCGHYGGFGGFGGHSSSYASANLGGHGYNTVTQDGSAITQGFGNPHSGGGHALLGGGGHHLLSGGGHGIIGGISAGILGHGYGGIGSGYGGHYEDAQKAYPKYEFDYGVADSHTGDKKTQHEVRDGDVVKGSYSVVEPDGTTRTVHYSADDKNGFNAVVTKSGHGAHPTGHAGGVLVGGIGGIHGYGGGHYALVAYVHAGIAGYGASYSNSNLGLGHGGYAGGGLLGGHGIAVAAPVVASHGYAAAPVAVAAHGYGGYGGLGGHGYGGVAAVGAGYGHAKDVDYYAYPKYEFNYGVADGHTGDHKSQEEVRDGDVVKGSYSLHEPDGTIRTVHYTADDHNGFNAVVTRSGHAAHPAVAPAPAVYAGHGGYYHH</sequence>
<evidence type="ECO:0000313" key="2">
    <source>
        <dbReference type="Proteomes" id="UP001056778"/>
    </source>
</evidence>
<dbReference type="EMBL" id="CM043017">
    <property type="protein sequence ID" value="KAI4464365.1"/>
    <property type="molecule type" value="Genomic_DNA"/>
</dbReference>
<evidence type="ECO:0000313" key="1">
    <source>
        <dbReference type="EMBL" id="KAI4464365.1"/>
    </source>
</evidence>
<dbReference type="Proteomes" id="UP001056778">
    <property type="component" value="Chromosome 3"/>
</dbReference>
<gene>
    <name evidence="1" type="ORF">MML48_3g00004789</name>
</gene>
<keyword evidence="2" id="KW-1185">Reference proteome</keyword>
<comment type="caution">
    <text evidence="1">The sequence shown here is derived from an EMBL/GenBank/DDBJ whole genome shotgun (WGS) entry which is preliminary data.</text>
</comment>
<proteinExistence type="predicted"/>
<reference evidence="1" key="1">
    <citation type="submission" date="2022-04" db="EMBL/GenBank/DDBJ databases">
        <title>Chromosome-scale genome assembly of Holotrichia oblita Faldermann.</title>
        <authorList>
            <person name="Rongchong L."/>
        </authorList>
    </citation>
    <scope>NUCLEOTIDE SEQUENCE</scope>
    <source>
        <strain evidence="1">81SQS9</strain>
    </source>
</reference>
<accession>A0ACB9TCG5</accession>
<name>A0ACB9TCG5_HOLOL</name>